<accession>W5TVP9</accession>
<dbReference type="EMBL" id="CP006850">
    <property type="protein sequence ID" value="AHH21261.1"/>
    <property type="molecule type" value="Genomic_DNA"/>
</dbReference>
<protein>
    <submittedName>
        <fullName evidence="1">Uncharacterized protein</fullName>
    </submittedName>
</protein>
<dbReference type="Proteomes" id="UP000019150">
    <property type="component" value="Chromosome"/>
</dbReference>
<evidence type="ECO:0000313" key="2">
    <source>
        <dbReference type="Proteomes" id="UP000019150"/>
    </source>
</evidence>
<name>W5TVP9_9NOCA</name>
<dbReference type="PATRIC" id="fig|1415166.3.peg.6673"/>
<evidence type="ECO:0000313" key="1">
    <source>
        <dbReference type="EMBL" id="AHH21261.1"/>
    </source>
</evidence>
<dbReference type="AlphaFoldDB" id="W5TVP9"/>
<dbReference type="HOGENOM" id="CLU_3397608_0_0_11"/>
<proteinExistence type="predicted"/>
<sequence length="31" mass="3486">MCSIAVGMDVGWVMIEAEAAFERVVLEFLLR</sequence>
<dbReference type="KEGG" id="nno:NONO_c64910"/>
<keyword evidence="2" id="KW-1185">Reference proteome</keyword>
<gene>
    <name evidence="1" type="ORF">NONO_c64910</name>
</gene>
<organism evidence="1 2">
    <name type="scientific">Nocardia nova SH22a</name>
    <dbReference type="NCBI Taxonomy" id="1415166"/>
    <lineage>
        <taxon>Bacteria</taxon>
        <taxon>Bacillati</taxon>
        <taxon>Actinomycetota</taxon>
        <taxon>Actinomycetes</taxon>
        <taxon>Mycobacteriales</taxon>
        <taxon>Nocardiaceae</taxon>
        <taxon>Nocardia</taxon>
    </lineage>
</organism>
<reference evidence="1 2" key="1">
    <citation type="journal article" date="2014" name="Appl. Environ. Microbiol.">
        <title>Insights into the Microbial Degradation of Rubber and Gutta-Percha by Analysis of the Complete Genome of Nocardia nova SH22a.</title>
        <authorList>
            <person name="Luo Q."/>
            <person name="Hiessl S."/>
            <person name="Poehlein A."/>
            <person name="Daniel R."/>
            <person name="Steinbuchel A."/>
        </authorList>
    </citation>
    <scope>NUCLEOTIDE SEQUENCE [LARGE SCALE GENOMIC DNA]</scope>
    <source>
        <strain evidence="1">SH22a</strain>
    </source>
</reference>